<feature type="compositionally biased region" description="Polar residues" evidence="4">
    <location>
        <begin position="11"/>
        <end position="20"/>
    </location>
</feature>
<evidence type="ECO:0000313" key="6">
    <source>
        <dbReference type="EMBL" id="KAF8898234.1"/>
    </source>
</evidence>
<keyword evidence="2" id="KW-0378">Hydrolase</keyword>
<dbReference type="PANTHER" id="PTHR23044:SF61">
    <property type="entry name" value="3'-5' EXORIBONUCLEASE 1-RELATED"/>
    <property type="match status" value="1"/>
</dbReference>
<dbReference type="Proteomes" id="UP000724874">
    <property type="component" value="Unassembled WGS sequence"/>
</dbReference>
<evidence type="ECO:0000259" key="5">
    <source>
        <dbReference type="SMART" id="SM00479"/>
    </source>
</evidence>
<reference evidence="6" key="1">
    <citation type="submission" date="2020-11" db="EMBL/GenBank/DDBJ databases">
        <authorList>
            <consortium name="DOE Joint Genome Institute"/>
            <person name="Ahrendt S."/>
            <person name="Riley R."/>
            <person name="Andreopoulos W."/>
            <person name="LaButti K."/>
            <person name="Pangilinan J."/>
            <person name="Ruiz-duenas F.J."/>
            <person name="Barrasa J.M."/>
            <person name="Sanchez-Garcia M."/>
            <person name="Camarero S."/>
            <person name="Miyauchi S."/>
            <person name="Serrano A."/>
            <person name="Linde D."/>
            <person name="Babiker R."/>
            <person name="Drula E."/>
            <person name="Ayuso-Fernandez I."/>
            <person name="Pacheco R."/>
            <person name="Padilla G."/>
            <person name="Ferreira P."/>
            <person name="Barriuso J."/>
            <person name="Kellner H."/>
            <person name="Castanera R."/>
            <person name="Alfaro M."/>
            <person name="Ramirez L."/>
            <person name="Pisabarro A.G."/>
            <person name="Kuo A."/>
            <person name="Tritt A."/>
            <person name="Lipzen A."/>
            <person name="He G."/>
            <person name="Yan M."/>
            <person name="Ng V."/>
            <person name="Cullen D."/>
            <person name="Martin F."/>
            <person name="Rosso M.-N."/>
            <person name="Henrissat B."/>
            <person name="Hibbett D."/>
            <person name="Martinez A.T."/>
            <person name="Grigoriev I.V."/>
        </authorList>
    </citation>
    <scope>NUCLEOTIDE SEQUENCE</scope>
    <source>
        <strain evidence="6">AH 44721</strain>
    </source>
</reference>
<feature type="domain" description="Exonuclease" evidence="5">
    <location>
        <begin position="27"/>
        <end position="219"/>
    </location>
</feature>
<protein>
    <submittedName>
        <fullName evidence="6">Ribonuclease H-like domain-containing protein</fullName>
    </submittedName>
</protein>
<dbReference type="InterPro" id="IPR047201">
    <property type="entry name" value="ERI-1_3'hExo-like"/>
</dbReference>
<dbReference type="SMART" id="SM00479">
    <property type="entry name" value="EXOIII"/>
    <property type="match status" value="1"/>
</dbReference>
<keyword evidence="3" id="KW-0269">Exonuclease</keyword>
<gene>
    <name evidence="6" type="ORF">CPB84DRAFT_1153721</name>
</gene>
<comment type="caution">
    <text evidence="6">The sequence shown here is derived from an EMBL/GenBank/DDBJ whole genome shotgun (WGS) entry which is preliminary data.</text>
</comment>
<evidence type="ECO:0000256" key="2">
    <source>
        <dbReference type="ARBA" id="ARBA00022801"/>
    </source>
</evidence>
<evidence type="ECO:0000256" key="3">
    <source>
        <dbReference type="ARBA" id="ARBA00022839"/>
    </source>
</evidence>
<dbReference type="EMBL" id="JADNYJ010000054">
    <property type="protein sequence ID" value="KAF8898234.1"/>
    <property type="molecule type" value="Genomic_DNA"/>
</dbReference>
<feature type="region of interest" description="Disordered" evidence="4">
    <location>
        <begin position="1"/>
        <end position="20"/>
    </location>
</feature>
<name>A0A9P5NM57_GYMJU</name>
<sequence>MAVTVVPRPSANPTTQSSSDNGTTLRYLLILDFEASCWESGSDVNQEIIEFPTLLYNIQERKVEATFHKYVKPIQDPKLSEFCTKLTGITQETVDAAETFPTVWRSFLAFLDEHGVLQDPASYAFLCCGDWDMKTMLPKQLDYEGSKNSNLQPLPPLLTERWINVKKVFQRKNHGRQAKGMVGMLHQLKLKLEGRHHSGIDDCRNIAKIVERLQSSRGWTPGADGGEFTRGIPPRRRNRT</sequence>
<feature type="region of interest" description="Disordered" evidence="4">
    <location>
        <begin position="217"/>
        <end position="240"/>
    </location>
</feature>
<dbReference type="AlphaFoldDB" id="A0A9P5NM57"/>
<organism evidence="6 7">
    <name type="scientific">Gymnopilus junonius</name>
    <name type="common">Spectacular rustgill mushroom</name>
    <name type="synonym">Gymnopilus spectabilis subsp. junonius</name>
    <dbReference type="NCBI Taxonomy" id="109634"/>
    <lineage>
        <taxon>Eukaryota</taxon>
        <taxon>Fungi</taxon>
        <taxon>Dikarya</taxon>
        <taxon>Basidiomycota</taxon>
        <taxon>Agaricomycotina</taxon>
        <taxon>Agaricomycetes</taxon>
        <taxon>Agaricomycetidae</taxon>
        <taxon>Agaricales</taxon>
        <taxon>Agaricineae</taxon>
        <taxon>Hymenogastraceae</taxon>
        <taxon>Gymnopilus</taxon>
    </lineage>
</organism>
<dbReference type="InterPro" id="IPR013520">
    <property type="entry name" value="Ribonucl_H"/>
</dbReference>
<evidence type="ECO:0000256" key="1">
    <source>
        <dbReference type="ARBA" id="ARBA00022722"/>
    </source>
</evidence>
<dbReference type="Pfam" id="PF00929">
    <property type="entry name" value="RNase_T"/>
    <property type="match status" value="1"/>
</dbReference>
<dbReference type="InterPro" id="IPR012337">
    <property type="entry name" value="RNaseH-like_sf"/>
</dbReference>
<dbReference type="OrthoDB" id="448399at2759"/>
<dbReference type="InterPro" id="IPR051274">
    <property type="entry name" value="3-5_Exoribonuclease"/>
</dbReference>
<keyword evidence="1" id="KW-0540">Nuclease</keyword>
<dbReference type="GO" id="GO:0000175">
    <property type="term" value="F:3'-5'-RNA exonuclease activity"/>
    <property type="evidence" value="ECO:0007669"/>
    <property type="project" value="InterPro"/>
</dbReference>
<accession>A0A9P5NM57</accession>
<keyword evidence="7" id="KW-1185">Reference proteome</keyword>
<evidence type="ECO:0000256" key="4">
    <source>
        <dbReference type="SAM" id="MobiDB-lite"/>
    </source>
</evidence>
<dbReference type="CDD" id="cd06133">
    <property type="entry name" value="ERI-1_3'hExo_like"/>
    <property type="match status" value="1"/>
</dbReference>
<dbReference type="SUPFAM" id="SSF53098">
    <property type="entry name" value="Ribonuclease H-like"/>
    <property type="match status" value="1"/>
</dbReference>
<dbReference type="Gene3D" id="3.30.420.10">
    <property type="entry name" value="Ribonuclease H-like superfamily/Ribonuclease H"/>
    <property type="match status" value="1"/>
</dbReference>
<proteinExistence type="predicted"/>
<evidence type="ECO:0000313" key="7">
    <source>
        <dbReference type="Proteomes" id="UP000724874"/>
    </source>
</evidence>
<dbReference type="InterPro" id="IPR036397">
    <property type="entry name" value="RNaseH_sf"/>
</dbReference>
<dbReference type="GO" id="GO:0003676">
    <property type="term" value="F:nucleic acid binding"/>
    <property type="evidence" value="ECO:0007669"/>
    <property type="project" value="InterPro"/>
</dbReference>
<dbReference type="PANTHER" id="PTHR23044">
    <property type="entry name" value="3'-5' EXONUCLEASE ERI1-RELATED"/>
    <property type="match status" value="1"/>
</dbReference>